<protein>
    <submittedName>
        <fullName evidence="1">Uncharacterized protein</fullName>
    </submittedName>
</protein>
<accession>A0A7Z0LE52</accession>
<organism evidence="1 2">
    <name type="scientific">Streptococcus danieliae</name>
    <dbReference type="NCBI Taxonomy" id="747656"/>
    <lineage>
        <taxon>Bacteria</taxon>
        <taxon>Bacillati</taxon>
        <taxon>Bacillota</taxon>
        <taxon>Bacilli</taxon>
        <taxon>Lactobacillales</taxon>
        <taxon>Streptococcaceae</taxon>
        <taxon>Streptococcus</taxon>
    </lineage>
</organism>
<keyword evidence="2" id="KW-1185">Reference proteome</keyword>
<proteinExistence type="predicted"/>
<gene>
    <name evidence="1" type="ORF">HZY93_07835</name>
</gene>
<dbReference type="EMBL" id="JACBYG010000166">
    <property type="protein sequence ID" value="NYS49842.1"/>
    <property type="molecule type" value="Genomic_DNA"/>
</dbReference>
<dbReference type="Proteomes" id="UP000563349">
    <property type="component" value="Unassembled WGS sequence"/>
</dbReference>
<sequence length="210" mass="23884">MVKNKSALETLSETHEIRNFSDTKKDRNYPLDLPHMLTTLASLEKQNGTFDYTTIIKHLAVQPFVNPFANPVSLLWTGFSHTESMKRNILLQQNSLVGDLLTYSSKKDYLSDMDAIILARHPKYKNLPLDERLIQYYSQDLTTTRRQLLYEVYGSNKTTAKLNLASEILLSTLTLGGAGLGLYGIFKRRGINHVGENLGLLDQVVFEQKF</sequence>
<dbReference type="RefSeq" id="WP_179924345.1">
    <property type="nucleotide sequence ID" value="NZ_CP128228.1"/>
</dbReference>
<reference evidence="1 2" key="1">
    <citation type="submission" date="2020-07" db="EMBL/GenBank/DDBJ databases">
        <title>MOT database genomes.</title>
        <authorList>
            <person name="Joseph S."/>
            <person name="Aduse-Opoku J."/>
            <person name="Hashim A."/>
            <person name="Wade W."/>
            <person name="Curtis M."/>
        </authorList>
    </citation>
    <scope>NUCLEOTIDE SEQUENCE [LARGE SCALE GENOMIC DNA]</scope>
    <source>
        <strain evidence="1 2">CCW311</strain>
    </source>
</reference>
<comment type="caution">
    <text evidence="1">The sequence shown here is derived from an EMBL/GenBank/DDBJ whole genome shotgun (WGS) entry which is preliminary data.</text>
</comment>
<name>A0A7Z0LE52_9STRE</name>
<evidence type="ECO:0000313" key="1">
    <source>
        <dbReference type="EMBL" id="NYS49842.1"/>
    </source>
</evidence>
<dbReference type="AlphaFoldDB" id="A0A7Z0LE52"/>
<evidence type="ECO:0000313" key="2">
    <source>
        <dbReference type="Proteomes" id="UP000563349"/>
    </source>
</evidence>